<reference evidence="2 3" key="1">
    <citation type="journal article" date="2024" name="G3 (Bethesda)">
        <title>Genome assembly of Hibiscus sabdariffa L. provides insights into metabolisms of medicinal natural products.</title>
        <authorList>
            <person name="Kim T."/>
        </authorList>
    </citation>
    <scope>NUCLEOTIDE SEQUENCE [LARGE SCALE GENOMIC DNA]</scope>
    <source>
        <strain evidence="2">TK-2024</strain>
        <tissue evidence="2">Old leaves</tissue>
    </source>
</reference>
<evidence type="ECO:0008006" key="4">
    <source>
        <dbReference type="Google" id="ProtNLM"/>
    </source>
</evidence>
<dbReference type="Proteomes" id="UP001472677">
    <property type="component" value="Unassembled WGS sequence"/>
</dbReference>
<protein>
    <recommendedName>
        <fullName evidence="4">Transmembrane protein</fullName>
    </recommendedName>
</protein>
<gene>
    <name evidence="2" type="ORF">V6N12_005915</name>
</gene>
<feature type="transmembrane region" description="Helical" evidence="1">
    <location>
        <begin position="105"/>
        <end position="132"/>
    </location>
</feature>
<organism evidence="2 3">
    <name type="scientific">Hibiscus sabdariffa</name>
    <name type="common">roselle</name>
    <dbReference type="NCBI Taxonomy" id="183260"/>
    <lineage>
        <taxon>Eukaryota</taxon>
        <taxon>Viridiplantae</taxon>
        <taxon>Streptophyta</taxon>
        <taxon>Embryophyta</taxon>
        <taxon>Tracheophyta</taxon>
        <taxon>Spermatophyta</taxon>
        <taxon>Magnoliopsida</taxon>
        <taxon>eudicotyledons</taxon>
        <taxon>Gunneridae</taxon>
        <taxon>Pentapetalae</taxon>
        <taxon>rosids</taxon>
        <taxon>malvids</taxon>
        <taxon>Malvales</taxon>
        <taxon>Malvaceae</taxon>
        <taxon>Malvoideae</taxon>
        <taxon>Hibiscus</taxon>
    </lineage>
</organism>
<dbReference type="PANTHER" id="PTHR33133">
    <property type="entry name" value="OS08G0107100 PROTEIN-RELATED"/>
    <property type="match status" value="1"/>
</dbReference>
<keyword evidence="3" id="KW-1185">Reference proteome</keyword>
<evidence type="ECO:0000313" key="3">
    <source>
        <dbReference type="Proteomes" id="UP001472677"/>
    </source>
</evidence>
<comment type="caution">
    <text evidence="2">The sequence shown here is derived from an EMBL/GenBank/DDBJ whole genome shotgun (WGS) entry which is preliminary data.</text>
</comment>
<keyword evidence="1" id="KW-0812">Transmembrane</keyword>
<feature type="transmembrane region" description="Helical" evidence="1">
    <location>
        <begin position="63"/>
        <end position="85"/>
    </location>
</feature>
<sequence length="297" mass="33095">MSNPSPPPPPSNFDFLAIRSECNRIIKADSRNFHAIIFLLLFPISLPLIFYQVFPIKTLGFNLLYTLTIPILSLFATGSTTYSVSHGFHDRPVKLSSAFKAALTSFFPLLSTWLLAQLITAVLGSILGLAFFSLFKATQVDYSSAYFLLLCLAYVTSLAFIVVYLQVNWIFAYPIVVLESSWGLEPLKRSQALVKGREGVASRIVLFWGFFCWLGTWSSMLRLAVSACDELKIWASFIQIITIPAASYYPLFMCYNLVVNTVFYMNSKALRGEFAGEYASLPSDDDDGKVSPAVSIV</sequence>
<accession>A0ABR2EWG0</accession>
<keyword evidence="1" id="KW-1133">Transmembrane helix</keyword>
<dbReference type="EMBL" id="JBBPBM010000009">
    <property type="protein sequence ID" value="KAK8567319.1"/>
    <property type="molecule type" value="Genomic_DNA"/>
</dbReference>
<dbReference type="PANTHER" id="PTHR33133:SF7">
    <property type="entry name" value="F26K24.10 PROTEIN-RELATED"/>
    <property type="match status" value="1"/>
</dbReference>
<feature type="transmembrane region" description="Helical" evidence="1">
    <location>
        <begin position="200"/>
        <end position="221"/>
    </location>
</feature>
<proteinExistence type="predicted"/>
<feature type="transmembrane region" description="Helical" evidence="1">
    <location>
        <begin position="33"/>
        <end position="51"/>
    </location>
</feature>
<name>A0ABR2EWG0_9ROSI</name>
<feature type="transmembrane region" description="Helical" evidence="1">
    <location>
        <begin position="170"/>
        <end position="188"/>
    </location>
</feature>
<evidence type="ECO:0000313" key="2">
    <source>
        <dbReference type="EMBL" id="KAK8567319.1"/>
    </source>
</evidence>
<feature type="transmembrane region" description="Helical" evidence="1">
    <location>
        <begin position="233"/>
        <end position="258"/>
    </location>
</feature>
<keyword evidence="1" id="KW-0472">Membrane</keyword>
<evidence type="ECO:0000256" key="1">
    <source>
        <dbReference type="SAM" id="Phobius"/>
    </source>
</evidence>
<feature type="transmembrane region" description="Helical" evidence="1">
    <location>
        <begin position="144"/>
        <end position="164"/>
    </location>
</feature>